<protein>
    <submittedName>
        <fullName evidence="1">Uncharacterized protein</fullName>
    </submittedName>
</protein>
<gene>
    <name evidence="1" type="ordered locus">RD1_4129</name>
</gene>
<dbReference type="EMBL" id="CP000362">
    <property type="protein sequence ID" value="ABG33569.1"/>
    <property type="molecule type" value="Genomic_DNA"/>
</dbReference>
<name>Q160M4_ROSDO</name>
<organism evidence="1 2">
    <name type="scientific">Roseobacter denitrificans (strain ATCC 33942 / OCh 114)</name>
    <name type="common">Erythrobacter sp. (strain OCh 114)</name>
    <name type="synonym">Roseobacter denitrificans</name>
    <dbReference type="NCBI Taxonomy" id="375451"/>
    <lineage>
        <taxon>Bacteria</taxon>
        <taxon>Pseudomonadati</taxon>
        <taxon>Pseudomonadota</taxon>
        <taxon>Alphaproteobacteria</taxon>
        <taxon>Rhodobacterales</taxon>
        <taxon>Roseobacteraceae</taxon>
        <taxon>Roseobacter</taxon>
    </lineage>
</organism>
<reference evidence="1 2" key="1">
    <citation type="journal article" date="2007" name="J. Bacteriol.">
        <title>The complete genome sequence of Roseobacter denitrificans reveals a mixotrophic rather than photosynthetic metabolism.</title>
        <authorList>
            <person name="Swingley W.D."/>
            <person name="Sadekar S."/>
            <person name="Mastrian S.D."/>
            <person name="Matthies H.J."/>
            <person name="Hao J."/>
            <person name="Ramos H."/>
            <person name="Acharya C.R."/>
            <person name="Conrad A.L."/>
            <person name="Taylor H.L."/>
            <person name="Dejesa L.C."/>
            <person name="Shah M.K."/>
            <person name="O'huallachain M.E."/>
            <person name="Lince M.T."/>
            <person name="Blankenship R.E."/>
            <person name="Beatty J.T."/>
            <person name="Touchman J.W."/>
        </authorList>
    </citation>
    <scope>NUCLEOTIDE SEQUENCE [LARGE SCALE GENOMIC DNA]</scope>
    <source>
        <strain evidence="2">ATCC 33942 / OCh 114</strain>
    </source>
</reference>
<accession>Q160M4</accession>
<proteinExistence type="predicted"/>
<sequence>MSLCIKSKQKIAGFATFNEKFTNRFIAGLSILQHLRHV</sequence>
<dbReference type="AlphaFoldDB" id="Q160M4"/>
<keyword evidence="2" id="KW-1185">Reference proteome</keyword>
<evidence type="ECO:0000313" key="2">
    <source>
        <dbReference type="Proteomes" id="UP000007029"/>
    </source>
</evidence>
<dbReference type="Proteomes" id="UP000007029">
    <property type="component" value="Chromosome"/>
</dbReference>
<dbReference type="HOGENOM" id="CLU_3332434_0_0_5"/>
<dbReference type="KEGG" id="rde:RD1_4129"/>
<evidence type="ECO:0000313" key="1">
    <source>
        <dbReference type="EMBL" id="ABG33569.1"/>
    </source>
</evidence>